<dbReference type="InterPro" id="IPR047114">
    <property type="entry name" value="YciF"/>
</dbReference>
<dbReference type="PANTHER" id="PTHR30565:SF9">
    <property type="entry name" value="PROTEIN YCIF"/>
    <property type="match status" value="1"/>
</dbReference>
<feature type="region of interest" description="Disordered" evidence="1">
    <location>
        <begin position="1"/>
        <end position="71"/>
    </location>
</feature>
<dbReference type="SUPFAM" id="SSF47240">
    <property type="entry name" value="Ferritin-like"/>
    <property type="match status" value="1"/>
</dbReference>
<dbReference type="PANTHER" id="PTHR30565">
    <property type="entry name" value="PROTEIN YCIF"/>
    <property type="match status" value="1"/>
</dbReference>
<dbReference type="InterPro" id="IPR012347">
    <property type="entry name" value="Ferritin-like"/>
</dbReference>
<dbReference type="InterPro" id="IPR010287">
    <property type="entry name" value="DUF892_YciF-like"/>
</dbReference>
<protein>
    <submittedName>
        <fullName evidence="2">Uncharacterized protein</fullName>
    </submittedName>
</protein>
<dbReference type="Gene3D" id="1.20.1260.10">
    <property type="match status" value="1"/>
</dbReference>
<gene>
    <name evidence="2" type="primary">PLESTB003019</name>
    <name evidence="2" type="ORF">PLESTB_001829900</name>
</gene>
<comment type="caution">
    <text evidence="2">The sequence shown here is derived from an EMBL/GenBank/DDBJ whole genome shotgun (WGS) entry which is preliminary data.</text>
</comment>
<keyword evidence="3" id="KW-1185">Reference proteome</keyword>
<evidence type="ECO:0000256" key="1">
    <source>
        <dbReference type="SAM" id="MobiDB-lite"/>
    </source>
</evidence>
<name>A0A9W6C183_9CHLO</name>
<sequence length="248" mass="26723">MTQAIPQLSNQHARENLIMAKEKKAADETSTRAKEKASKSSKAARGKAEKASAETRAKRSQTIAAKAASAKASKQASESKGLADLFEHALADMYYAEKKIYKSLPKMIKAANHPELVEALTQHREETAAQIEGLEAIFTLLGKRAKAEKCDAIDGILEESESLLEDFGGTAAGDAAIIFSCQAVEHYEITRYGSMSAFADALGLDEAKAHLETILDQESAADSKLSELAEDTINDAAAEYDEDESEHA</sequence>
<dbReference type="InterPro" id="IPR009078">
    <property type="entry name" value="Ferritin-like_SF"/>
</dbReference>
<evidence type="ECO:0000313" key="2">
    <source>
        <dbReference type="EMBL" id="GLC62012.1"/>
    </source>
</evidence>
<organism evidence="2 3">
    <name type="scientific">Pleodorina starrii</name>
    <dbReference type="NCBI Taxonomy" id="330485"/>
    <lineage>
        <taxon>Eukaryota</taxon>
        <taxon>Viridiplantae</taxon>
        <taxon>Chlorophyta</taxon>
        <taxon>core chlorophytes</taxon>
        <taxon>Chlorophyceae</taxon>
        <taxon>CS clade</taxon>
        <taxon>Chlamydomonadales</taxon>
        <taxon>Volvocaceae</taxon>
        <taxon>Pleodorina</taxon>
    </lineage>
</organism>
<dbReference type="EMBL" id="BRXU01000056">
    <property type="protein sequence ID" value="GLC62012.1"/>
    <property type="molecule type" value="Genomic_DNA"/>
</dbReference>
<feature type="compositionally biased region" description="Polar residues" evidence="1">
    <location>
        <begin position="1"/>
        <end position="11"/>
    </location>
</feature>
<accession>A0A9W6C183</accession>
<dbReference type="AlphaFoldDB" id="A0A9W6C183"/>
<dbReference type="Proteomes" id="UP001165080">
    <property type="component" value="Unassembled WGS sequence"/>
</dbReference>
<evidence type="ECO:0000313" key="3">
    <source>
        <dbReference type="Proteomes" id="UP001165080"/>
    </source>
</evidence>
<feature type="compositionally biased region" description="Basic and acidic residues" evidence="1">
    <location>
        <begin position="12"/>
        <end position="38"/>
    </location>
</feature>
<dbReference type="Pfam" id="PF05974">
    <property type="entry name" value="DUF892"/>
    <property type="match status" value="1"/>
</dbReference>
<proteinExistence type="predicted"/>
<reference evidence="2 3" key="1">
    <citation type="journal article" date="2023" name="Commun. Biol.">
        <title>Reorganization of the ancestral sex-determining regions during the evolution of trioecy in Pleodorina starrii.</title>
        <authorList>
            <person name="Takahashi K."/>
            <person name="Suzuki S."/>
            <person name="Kawai-Toyooka H."/>
            <person name="Yamamoto K."/>
            <person name="Hamaji T."/>
            <person name="Ootsuki R."/>
            <person name="Yamaguchi H."/>
            <person name="Kawachi M."/>
            <person name="Higashiyama T."/>
            <person name="Nozaki H."/>
        </authorList>
    </citation>
    <scope>NUCLEOTIDE SEQUENCE [LARGE SCALE GENOMIC DNA]</scope>
    <source>
        <strain evidence="2 3">NIES-4479</strain>
    </source>
</reference>
<feature type="compositionally biased region" description="Basic and acidic residues" evidence="1">
    <location>
        <begin position="46"/>
        <end position="57"/>
    </location>
</feature>